<evidence type="ECO:0000256" key="2">
    <source>
        <dbReference type="ARBA" id="ARBA00023157"/>
    </source>
</evidence>
<sequence length="103" mass="11634">RSSTKTPQLPRAVVPFYMEKYTKHTAAILLLSLLFLGCFVSQAQCRGMVDLGGDEKISVDSRKCQYAKVQCIFNADECYCCAHDEKCARTFDQCRVLSSCHQQ</sequence>
<reference evidence="4 5" key="1">
    <citation type="journal article" date="2019" name="Sci. Rep.">
        <title>A high-quality genome of Eragrostis curvula grass provides insights into Poaceae evolution and supports new strategies to enhance forage quality.</title>
        <authorList>
            <person name="Carballo J."/>
            <person name="Santos B.A.C.M."/>
            <person name="Zappacosta D."/>
            <person name="Garbus I."/>
            <person name="Selva J.P."/>
            <person name="Gallo C.A."/>
            <person name="Diaz A."/>
            <person name="Albertini E."/>
            <person name="Caccamo M."/>
            <person name="Echenique V."/>
        </authorList>
    </citation>
    <scope>NUCLEOTIDE SEQUENCE [LARGE SCALE GENOMIC DNA]</scope>
    <source>
        <strain evidence="5">cv. Victoria</strain>
        <tissue evidence="4">Leaf</tissue>
    </source>
</reference>
<evidence type="ECO:0000313" key="4">
    <source>
        <dbReference type="EMBL" id="TVU33174.1"/>
    </source>
</evidence>
<protein>
    <recommendedName>
        <fullName evidence="3">Meg domain-containing protein</fullName>
    </recommendedName>
</protein>
<evidence type="ECO:0000313" key="5">
    <source>
        <dbReference type="Proteomes" id="UP000324897"/>
    </source>
</evidence>
<gene>
    <name evidence="4" type="ORF">EJB05_24960</name>
</gene>
<evidence type="ECO:0000256" key="1">
    <source>
        <dbReference type="ARBA" id="ARBA00010149"/>
    </source>
</evidence>
<comment type="caution">
    <text evidence="4">The sequence shown here is derived from an EMBL/GenBank/DDBJ whole genome shotgun (WGS) entry which is preliminary data.</text>
</comment>
<dbReference type="InterPro" id="IPR056205">
    <property type="entry name" value="Meg"/>
</dbReference>
<accession>A0A5J9VCL4</accession>
<comment type="similarity">
    <text evidence="1">Belongs to the MEG family.</text>
</comment>
<name>A0A5J9VCL4_9POAL</name>
<dbReference type="EMBL" id="RWGY01000011">
    <property type="protein sequence ID" value="TVU33174.1"/>
    <property type="molecule type" value="Genomic_DNA"/>
</dbReference>
<feature type="non-terminal residue" evidence="4">
    <location>
        <position position="1"/>
    </location>
</feature>
<feature type="domain" description="Meg" evidence="3">
    <location>
        <begin position="18"/>
        <end position="96"/>
    </location>
</feature>
<dbReference type="Gramene" id="TVU33174">
    <property type="protein sequence ID" value="TVU33174"/>
    <property type="gene ID" value="EJB05_24960"/>
</dbReference>
<keyword evidence="2" id="KW-1015">Disulfide bond</keyword>
<dbReference type="Pfam" id="PF24153">
    <property type="entry name" value="Meg"/>
    <property type="match status" value="1"/>
</dbReference>
<dbReference type="AlphaFoldDB" id="A0A5J9VCL4"/>
<proteinExistence type="inferred from homology"/>
<keyword evidence="5" id="KW-1185">Reference proteome</keyword>
<evidence type="ECO:0000259" key="3">
    <source>
        <dbReference type="Pfam" id="PF24153"/>
    </source>
</evidence>
<organism evidence="4 5">
    <name type="scientific">Eragrostis curvula</name>
    <name type="common">weeping love grass</name>
    <dbReference type="NCBI Taxonomy" id="38414"/>
    <lineage>
        <taxon>Eukaryota</taxon>
        <taxon>Viridiplantae</taxon>
        <taxon>Streptophyta</taxon>
        <taxon>Embryophyta</taxon>
        <taxon>Tracheophyta</taxon>
        <taxon>Spermatophyta</taxon>
        <taxon>Magnoliopsida</taxon>
        <taxon>Liliopsida</taxon>
        <taxon>Poales</taxon>
        <taxon>Poaceae</taxon>
        <taxon>PACMAD clade</taxon>
        <taxon>Chloridoideae</taxon>
        <taxon>Eragrostideae</taxon>
        <taxon>Eragrostidinae</taxon>
        <taxon>Eragrostis</taxon>
    </lineage>
</organism>
<dbReference type="Proteomes" id="UP000324897">
    <property type="component" value="Chromosome 1"/>
</dbReference>